<sequence length="49" mass="5789">MRFAYQAYAPLQYSEFAMICRPEKAFTPHPARTVHLSTLRFQIHRFMAG</sequence>
<accession>A0A192CJ74</accession>
<organism evidence="1 2">
    <name type="scientific">Escherichia coli O25b:H4</name>
    <dbReference type="NCBI Taxonomy" id="941280"/>
    <lineage>
        <taxon>Bacteria</taxon>
        <taxon>Pseudomonadati</taxon>
        <taxon>Pseudomonadota</taxon>
        <taxon>Gammaproteobacteria</taxon>
        <taxon>Enterobacterales</taxon>
        <taxon>Enterobacteriaceae</taxon>
        <taxon>Escherichia</taxon>
    </lineage>
</organism>
<evidence type="ECO:0000313" key="2">
    <source>
        <dbReference type="Proteomes" id="UP000183316"/>
    </source>
</evidence>
<dbReference type="AlphaFoldDB" id="A0A192CJ74"/>
<dbReference type="PATRIC" id="fig|941280.3.peg.4275"/>
<dbReference type="EMBL" id="CP015085">
    <property type="protein sequence ID" value="ANK05564.1"/>
    <property type="molecule type" value="Genomic_DNA"/>
</dbReference>
<gene>
    <name evidence="1" type="ORF">WLH_04303</name>
</gene>
<name>A0A192CJ74_ECO25</name>
<proteinExistence type="predicted"/>
<dbReference type="Proteomes" id="UP000183316">
    <property type="component" value="Chromosome"/>
</dbReference>
<reference evidence="1 2" key="1">
    <citation type="submission" date="2016-03" db="EMBL/GenBank/DDBJ databases">
        <title>Genome Sequence and Comparative Pathogenic Determinants of Uropathogenic Escherichia coli O25b:H4, a Clinical Isolate from Saudi Arabia.</title>
        <authorList>
            <person name="Alyamani E.A.J."/>
            <person name="Khiyami M.A."/>
            <person name="Booq R.Y."/>
            <person name="Bahwerth F.S."/>
            <person name="Vaisvil B."/>
            <person name="Schmitt D.P."/>
            <person name="Kapatral V."/>
        </authorList>
    </citation>
    <scope>NUCLEOTIDE SEQUENCE [LARGE SCALE GENOMIC DNA]</scope>
    <source>
        <strain evidence="1 2">O25b:H4</strain>
    </source>
</reference>
<dbReference type="AntiFam" id="ANF00064">
    <property type="entry name" value="Unclear, Possibly translation of poorly localized IS Element IS621"/>
</dbReference>
<protein>
    <submittedName>
        <fullName evidence="1">Putative cytosolic protein</fullName>
    </submittedName>
</protein>
<evidence type="ECO:0000313" key="1">
    <source>
        <dbReference type="EMBL" id="ANK05564.1"/>
    </source>
</evidence>